<dbReference type="EMBL" id="SRSD01000001">
    <property type="protein sequence ID" value="KAA0895433.1"/>
    <property type="molecule type" value="Genomic_DNA"/>
</dbReference>
<dbReference type="PANTHER" id="PTHR41373:SF1">
    <property type="entry name" value="PHOSPHATIDYLGLYCEROL LYSYLTRANSFERASE C-TERMINAL DOMAIN-CONTAINING PROTEIN"/>
    <property type="match status" value="1"/>
</dbReference>
<gene>
    <name evidence="2" type="ORF">ET418_02625</name>
</gene>
<accession>A0A5A9XS86</accession>
<dbReference type="Gene3D" id="3.40.630.30">
    <property type="match status" value="1"/>
</dbReference>
<dbReference type="PANTHER" id="PTHR41373">
    <property type="entry name" value="DUF2156 DOMAIN-CONTAINING PROTEIN"/>
    <property type="match status" value="1"/>
</dbReference>
<sequence>MEIPSYPDSRPLDLVDKPLLDVRFSVLQPRISEMTFAGLYLFRTAHDYRLTMVGDSLVVLGRGYSGERYCMPPLGGAVETALDRVWGDGLELYGADEAFVERCLKRGGVAAVEDRDSFDYLYLREELATLPGNHFHKKKNRISYFAARHEYRVELFSEQYRAGCRKLLEVWRGMAAEEKPSFGLEVEATAEAVEKTELLGLEGVVVTVSGEVKAFSLGERLNVETTVCHFEKTDPFMEGLSQLINREYSRILFNDCKFVNREQDLGDGGLRSAKLSYHPAELIKKFRIRRTP</sequence>
<organism evidence="2 3">
    <name type="scientific">Oryzomonas rubra</name>
    <dbReference type="NCBI Taxonomy" id="2509454"/>
    <lineage>
        <taxon>Bacteria</taxon>
        <taxon>Pseudomonadati</taxon>
        <taxon>Thermodesulfobacteriota</taxon>
        <taxon>Desulfuromonadia</taxon>
        <taxon>Geobacterales</taxon>
        <taxon>Geobacteraceae</taxon>
        <taxon>Oryzomonas</taxon>
    </lineage>
</organism>
<comment type="caution">
    <text evidence="2">The sequence shown here is derived from an EMBL/GenBank/DDBJ whole genome shotgun (WGS) entry which is preliminary data.</text>
</comment>
<dbReference type="InterPro" id="IPR016181">
    <property type="entry name" value="Acyl_CoA_acyltransferase"/>
</dbReference>
<protein>
    <submittedName>
        <fullName evidence="2">DUF2156 domain-containing protein</fullName>
    </submittedName>
</protein>
<dbReference type="SUPFAM" id="SSF55729">
    <property type="entry name" value="Acyl-CoA N-acyltransferases (Nat)"/>
    <property type="match status" value="2"/>
</dbReference>
<name>A0A5A9XS86_9BACT</name>
<feature type="domain" description="Phosphatidylglycerol lysyltransferase C-terminal" evidence="1">
    <location>
        <begin position="26"/>
        <end position="288"/>
    </location>
</feature>
<evidence type="ECO:0000259" key="1">
    <source>
        <dbReference type="Pfam" id="PF09924"/>
    </source>
</evidence>
<evidence type="ECO:0000313" key="3">
    <source>
        <dbReference type="Proteomes" id="UP000324298"/>
    </source>
</evidence>
<dbReference type="InterPro" id="IPR024320">
    <property type="entry name" value="LPG_synthase_C"/>
</dbReference>
<dbReference type="Pfam" id="PF09924">
    <property type="entry name" value="LPG_synthase_C"/>
    <property type="match status" value="1"/>
</dbReference>
<dbReference type="RefSeq" id="WP_149306013.1">
    <property type="nucleotide sequence ID" value="NZ_SRSD01000001.1"/>
</dbReference>
<dbReference type="OrthoDB" id="9765580at2"/>
<dbReference type="Proteomes" id="UP000324298">
    <property type="component" value="Unassembled WGS sequence"/>
</dbReference>
<evidence type="ECO:0000313" key="2">
    <source>
        <dbReference type="EMBL" id="KAA0895433.1"/>
    </source>
</evidence>
<proteinExistence type="predicted"/>
<dbReference type="AlphaFoldDB" id="A0A5A9XS86"/>
<dbReference type="InterPro" id="IPR016732">
    <property type="entry name" value="UCP018688"/>
</dbReference>
<reference evidence="2 3" key="1">
    <citation type="submission" date="2019-04" db="EMBL/GenBank/DDBJ databases">
        <title>Geobacter ruber sp. nov., ferric-reducing bacteria isolated from paddy soil.</title>
        <authorList>
            <person name="Xu Z."/>
            <person name="Masuda Y."/>
            <person name="Itoh H."/>
            <person name="Senoo K."/>
        </authorList>
    </citation>
    <scope>NUCLEOTIDE SEQUENCE [LARGE SCALE GENOMIC DNA]</scope>
    <source>
        <strain evidence="2 3">Red88</strain>
    </source>
</reference>
<keyword evidence="3" id="KW-1185">Reference proteome</keyword>
<dbReference type="PIRSF" id="PIRSF018688">
    <property type="entry name" value="UCP018688"/>
    <property type="match status" value="1"/>
</dbReference>